<evidence type="ECO:0000313" key="2">
    <source>
        <dbReference type="Proteomes" id="UP000179807"/>
    </source>
</evidence>
<dbReference type="EMBL" id="MLAK01000696">
    <property type="protein sequence ID" value="OHT07434.1"/>
    <property type="molecule type" value="Genomic_DNA"/>
</dbReference>
<sequence>MGRLSANKNERTFQISQIRMTTRHGDIIYDFKKWNFNKKIGEFKAEVSREFLVPKHSLGNTVVRNCILSSLYNRSKENKEKLLKIMKKYDSEQNLHEIDDAERELINRVIIGDSMENQDIDIDANSHESNATIISQDIFNILHEMNQPFSPANENDHNNNEILELNPEPCNFTFGDITNIKCLIDVIPQFNENLTNNNFAPICLQLEELRPLNPELFAGSHFNSFYKCDGKIDDFADDDFY</sequence>
<protein>
    <submittedName>
        <fullName evidence="1">Uncharacterized protein</fullName>
    </submittedName>
</protein>
<proteinExistence type="predicted"/>
<accession>A0A1J4K917</accession>
<dbReference type="GeneID" id="94838389"/>
<name>A0A1J4K917_9EUKA</name>
<dbReference type="AlphaFoldDB" id="A0A1J4K917"/>
<gene>
    <name evidence="1" type="ORF">TRFO_24319</name>
</gene>
<dbReference type="Proteomes" id="UP000179807">
    <property type="component" value="Unassembled WGS sequence"/>
</dbReference>
<keyword evidence="2" id="KW-1185">Reference proteome</keyword>
<comment type="caution">
    <text evidence="1">The sequence shown here is derived from an EMBL/GenBank/DDBJ whole genome shotgun (WGS) entry which is preliminary data.</text>
</comment>
<dbReference type="RefSeq" id="XP_068360570.1">
    <property type="nucleotide sequence ID" value="XM_068503685.1"/>
</dbReference>
<organism evidence="1 2">
    <name type="scientific">Tritrichomonas foetus</name>
    <dbReference type="NCBI Taxonomy" id="1144522"/>
    <lineage>
        <taxon>Eukaryota</taxon>
        <taxon>Metamonada</taxon>
        <taxon>Parabasalia</taxon>
        <taxon>Tritrichomonadida</taxon>
        <taxon>Tritrichomonadidae</taxon>
        <taxon>Tritrichomonas</taxon>
    </lineage>
</organism>
<evidence type="ECO:0000313" key="1">
    <source>
        <dbReference type="EMBL" id="OHT07434.1"/>
    </source>
</evidence>
<dbReference type="VEuPathDB" id="TrichDB:TRFO_24319"/>
<reference evidence="1" key="1">
    <citation type="submission" date="2016-10" db="EMBL/GenBank/DDBJ databases">
        <authorList>
            <person name="Benchimol M."/>
            <person name="Almeida L.G."/>
            <person name="Vasconcelos A.T."/>
            <person name="Perreira-Neves A."/>
            <person name="Rosa I.A."/>
            <person name="Tasca T."/>
            <person name="Bogo M.R."/>
            <person name="de Souza W."/>
        </authorList>
    </citation>
    <scope>NUCLEOTIDE SEQUENCE [LARGE SCALE GENOMIC DNA]</scope>
    <source>
        <strain evidence="1">K</strain>
    </source>
</reference>